<evidence type="ECO:0000313" key="2">
    <source>
        <dbReference type="EMBL" id="CEN59900.1"/>
    </source>
</evidence>
<keyword evidence="3" id="KW-1185">Reference proteome</keyword>
<dbReference type="InterPro" id="IPR036047">
    <property type="entry name" value="F-box-like_dom_sf"/>
</dbReference>
<dbReference type="EMBL" id="CDMC01000002">
    <property type="protein sequence ID" value="CEN59900.1"/>
    <property type="molecule type" value="Genomic_DNA"/>
</dbReference>
<evidence type="ECO:0000256" key="1">
    <source>
        <dbReference type="SAM" id="MobiDB-lite"/>
    </source>
</evidence>
<evidence type="ECO:0000313" key="3">
    <source>
        <dbReference type="Proteomes" id="UP000054771"/>
    </source>
</evidence>
<evidence type="ECO:0008006" key="4">
    <source>
        <dbReference type="Google" id="ProtNLM"/>
    </source>
</evidence>
<dbReference type="STRING" id="454130.A0A0U5HF31"/>
<dbReference type="SUPFAM" id="SSF81383">
    <property type="entry name" value="F-box domain"/>
    <property type="match status" value="1"/>
</dbReference>
<gene>
    <name evidence="2" type="ORF">ASPCAL02341</name>
</gene>
<accession>A0A0U5HF31</accession>
<name>A0A0U5HF31_ASPCI</name>
<proteinExistence type="predicted"/>
<feature type="compositionally biased region" description="Basic and acidic residues" evidence="1">
    <location>
        <begin position="207"/>
        <end position="217"/>
    </location>
</feature>
<organism evidence="2 3">
    <name type="scientific">Aspergillus calidoustus</name>
    <dbReference type="NCBI Taxonomy" id="454130"/>
    <lineage>
        <taxon>Eukaryota</taxon>
        <taxon>Fungi</taxon>
        <taxon>Dikarya</taxon>
        <taxon>Ascomycota</taxon>
        <taxon>Pezizomycotina</taxon>
        <taxon>Eurotiomycetes</taxon>
        <taxon>Eurotiomycetidae</taxon>
        <taxon>Eurotiales</taxon>
        <taxon>Aspergillaceae</taxon>
        <taxon>Aspergillus</taxon>
        <taxon>Aspergillus subgen. Nidulantes</taxon>
    </lineage>
</organism>
<feature type="region of interest" description="Disordered" evidence="1">
    <location>
        <begin position="202"/>
        <end position="223"/>
    </location>
</feature>
<sequence>MSKVPTKPEATSLYECVCAFLREVTVNPFADYQRDPAILSLPEAILHKIFNSLSSPIDQVCLLLACKKFHDTFVSTGVLNRREFAFPRLKSRPHADRQPRGIDLANATTTTTTTMETSSRTTLLIRLEDNRWKFCAACLHLHPKREFSWFERGKPPLERRCMPNAGIVDLCPCFSLTFRDRNKIAEYLRKVAAKYEPNLQGSNLRGGLHDSRREPRPPTESFQISIDENGDTGILHQCRVLDKPGIIVDFTMGLLTSGKGCERQRLVAGEAVAMIGRYVIQGNVSDCDKSLKIFPWPNLELLEHVRARREMVLMPCGARIHAPNFNRGDSGGDYVVVNFYRPLGKVNWPADNVWARHCRI</sequence>
<dbReference type="OrthoDB" id="4454461at2759"/>
<dbReference type="Proteomes" id="UP000054771">
    <property type="component" value="Unassembled WGS sequence"/>
</dbReference>
<reference evidence="3" key="1">
    <citation type="journal article" date="2016" name="Genome Announc.">
        <title>Draft genome sequences of fungus Aspergillus calidoustus.</title>
        <authorList>
            <person name="Horn F."/>
            <person name="Linde J."/>
            <person name="Mattern D.J."/>
            <person name="Walther G."/>
            <person name="Guthke R."/>
            <person name="Scherlach K."/>
            <person name="Martin K."/>
            <person name="Brakhage A.A."/>
            <person name="Petzke L."/>
            <person name="Valiante V."/>
        </authorList>
    </citation>
    <scope>NUCLEOTIDE SEQUENCE [LARGE SCALE GENOMIC DNA]</scope>
    <source>
        <strain evidence="3">SF006504</strain>
    </source>
</reference>
<protein>
    <recommendedName>
        <fullName evidence="4">F-box domain-containing protein</fullName>
    </recommendedName>
</protein>
<dbReference type="AlphaFoldDB" id="A0A0U5HF31"/>